<accession>X8DXI3</accession>
<dbReference type="PATRIC" id="fig|1299334.3.peg.1007"/>
<keyword evidence="1" id="KW-0378">Hydrolase</keyword>
<protein>
    <submittedName>
        <fullName evidence="1">ABC superfamily ATP binding cassette transporter, ABC domain protein</fullName>
        <ecNumber evidence="1">3.6.3.-</ecNumber>
    </submittedName>
</protein>
<name>X8DXI3_MYCXE</name>
<gene>
    <name evidence="1" type="ORF">I553_9498</name>
</gene>
<dbReference type="AlphaFoldDB" id="X8DXI3"/>
<evidence type="ECO:0000313" key="1">
    <source>
        <dbReference type="EMBL" id="EUA73342.1"/>
    </source>
</evidence>
<sequence>MRALDGLELTVREGEVHGFLGPTAPASRRPSAFCSVS</sequence>
<reference evidence="1" key="1">
    <citation type="submission" date="2014-01" db="EMBL/GenBank/DDBJ databases">
        <authorList>
            <person name="Brown-Elliot B."/>
            <person name="Wallace R."/>
            <person name="Lenaerts A."/>
            <person name="Ordway D."/>
            <person name="DeGroote M.A."/>
            <person name="Parker T."/>
            <person name="Sizemore C."/>
            <person name="Tallon L.J."/>
            <person name="Sadzewicz L.K."/>
            <person name="Sengamalay N."/>
            <person name="Fraser C.M."/>
            <person name="Hine E."/>
            <person name="Shefchek K.A."/>
            <person name="Das S.P."/>
            <person name="Tettelin H."/>
        </authorList>
    </citation>
    <scope>NUCLEOTIDE SEQUENCE [LARGE SCALE GENOMIC DNA]</scope>
    <source>
        <strain evidence="1">4042</strain>
    </source>
</reference>
<organism evidence="1">
    <name type="scientific">Mycobacterium xenopi 4042</name>
    <dbReference type="NCBI Taxonomy" id="1299334"/>
    <lineage>
        <taxon>Bacteria</taxon>
        <taxon>Bacillati</taxon>
        <taxon>Actinomycetota</taxon>
        <taxon>Actinomycetes</taxon>
        <taxon>Mycobacteriales</taxon>
        <taxon>Mycobacteriaceae</taxon>
        <taxon>Mycobacterium</taxon>
    </lineage>
</organism>
<proteinExistence type="predicted"/>
<dbReference type="EC" id="3.6.3.-" evidence="1"/>
<comment type="caution">
    <text evidence="1">The sequence shown here is derived from an EMBL/GenBank/DDBJ whole genome shotgun (WGS) entry which is preliminary data.</text>
</comment>
<dbReference type="GO" id="GO:0016787">
    <property type="term" value="F:hydrolase activity"/>
    <property type="evidence" value="ECO:0007669"/>
    <property type="project" value="UniProtKB-KW"/>
</dbReference>
<dbReference type="EMBL" id="JAOB01000011">
    <property type="protein sequence ID" value="EUA73342.1"/>
    <property type="molecule type" value="Genomic_DNA"/>
</dbReference>